<comment type="caution">
    <text evidence="3">Lacks conserved residue(s) required for the propagation of feature annotation.</text>
</comment>
<dbReference type="Gene3D" id="3.40.630.10">
    <property type="entry name" value="Zn peptidases"/>
    <property type="match status" value="1"/>
</dbReference>
<dbReference type="Proteomes" id="UP000001038">
    <property type="component" value="Chromosome 9"/>
</dbReference>
<accession>H2MBQ9</accession>
<evidence type="ECO:0000313" key="5">
    <source>
        <dbReference type="Ensembl" id="ENSORLP00000015984.2"/>
    </source>
</evidence>
<protein>
    <recommendedName>
        <fullName evidence="4">Peptidase M14 domain-containing protein</fullName>
    </recommendedName>
</protein>
<keyword evidence="6" id="KW-1185">Reference proteome</keyword>
<dbReference type="Bgee" id="ENSORLG00000012761">
    <property type="expression patterns" value="Expressed in muscle tissue and 14 other cell types or tissues"/>
</dbReference>
<dbReference type="SUPFAM" id="SSF53187">
    <property type="entry name" value="Zn-dependent exopeptidases"/>
    <property type="match status" value="1"/>
</dbReference>
<dbReference type="GO" id="GO:0004181">
    <property type="term" value="F:metallocarboxypeptidase activity"/>
    <property type="evidence" value="ECO:0007669"/>
    <property type="project" value="InterPro"/>
</dbReference>
<dbReference type="SUPFAM" id="SSF49464">
    <property type="entry name" value="Carboxypeptidase regulatory domain-like"/>
    <property type="match status" value="1"/>
</dbReference>
<reference evidence="5" key="2">
    <citation type="submission" date="2025-08" db="UniProtKB">
        <authorList>
            <consortium name="Ensembl"/>
        </authorList>
    </citation>
    <scope>IDENTIFICATION</scope>
    <source>
        <strain evidence="5">Hd-rR</strain>
    </source>
</reference>
<sequence>PSAFSYRQNEVTPVDYLQFRYHSYSEMLMKSVNDECPNITSIYSLGHSAKGRELVAMVLSGNPTEHEIGEPELRLTAGLHGNEAVGREMLLLLMQYLCKEYKDRNPRAQRLVEGIRIHLVPSLNPDGQERAFEVVGNGYDIFQNFPDLNNILWEAEDKAIISWMKTNPFVLGVNFQGGESLVAYPYDNLRLNKPAESQKPHRVTADESFFRWLAISYASTHLTMTHNHHGSCHGDTRTGALGIINRAKWRPITGSMNDFSYLHTNCLELSVFLGCDKFPHQSELAHEWEKNREAMLTFMEQVNRGIKGIVKDEQGNPIANEGCFLSSIAAPTGDYWRLLNPGEYQVTARAEGFSSMTKLCVVGYEPGATACSFNMAKSNWDRIKQV</sequence>
<reference evidence="5 6" key="1">
    <citation type="journal article" date="2007" name="Nature">
        <title>The medaka draft genome and insights into vertebrate genome evolution.</title>
        <authorList>
            <person name="Kasahara M."/>
            <person name="Naruse K."/>
            <person name="Sasaki S."/>
            <person name="Nakatani Y."/>
            <person name="Qu W."/>
            <person name="Ahsan B."/>
            <person name="Yamada T."/>
            <person name="Nagayasu Y."/>
            <person name="Doi K."/>
            <person name="Kasai Y."/>
            <person name="Jindo T."/>
            <person name="Kobayashi D."/>
            <person name="Shimada A."/>
            <person name="Toyoda A."/>
            <person name="Kuroki Y."/>
            <person name="Fujiyama A."/>
            <person name="Sasaki T."/>
            <person name="Shimizu A."/>
            <person name="Asakawa S."/>
            <person name="Shimizu N."/>
            <person name="Hashimoto S."/>
            <person name="Yang J."/>
            <person name="Lee Y."/>
            <person name="Matsushima K."/>
            <person name="Sugano S."/>
            <person name="Sakaizumi M."/>
            <person name="Narita T."/>
            <person name="Ohishi K."/>
            <person name="Haga S."/>
            <person name="Ohta F."/>
            <person name="Nomoto H."/>
            <person name="Nogata K."/>
            <person name="Morishita T."/>
            <person name="Endo T."/>
            <person name="Shin-I T."/>
            <person name="Takeda H."/>
            <person name="Morishita S."/>
            <person name="Kohara Y."/>
        </authorList>
    </citation>
    <scope>NUCLEOTIDE SEQUENCE [LARGE SCALE GENOMIC DNA]</scope>
    <source>
        <strain evidence="5 6">Hd-rR</strain>
    </source>
</reference>
<dbReference type="eggNOG" id="KOG2649">
    <property type="taxonomic scope" value="Eukaryota"/>
</dbReference>
<dbReference type="GeneTree" id="ENSGT00940000158323"/>
<dbReference type="PANTHER" id="PTHR11532">
    <property type="entry name" value="PROTEASE M14 CARBOXYPEPTIDASE"/>
    <property type="match status" value="1"/>
</dbReference>
<dbReference type="GO" id="GO:0006508">
    <property type="term" value="P:proteolysis"/>
    <property type="evidence" value="ECO:0007669"/>
    <property type="project" value="InterPro"/>
</dbReference>
<keyword evidence="2" id="KW-0325">Glycoprotein</keyword>
<dbReference type="InterPro" id="IPR008969">
    <property type="entry name" value="CarboxyPept-like_regulatory"/>
</dbReference>
<name>H2MBQ9_ORYLA</name>
<dbReference type="GO" id="GO:0008270">
    <property type="term" value="F:zinc ion binding"/>
    <property type="evidence" value="ECO:0007669"/>
    <property type="project" value="InterPro"/>
</dbReference>
<dbReference type="CDD" id="cd11308">
    <property type="entry name" value="Peptidase_M14NE-CP-C_like"/>
    <property type="match status" value="1"/>
</dbReference>
<proteinExistence type="inferred from homology"/>
<dbReference type="AlphaFoldDB" id="H2MBQ9"/>
<organism evidence="5 6">
    <name type="scientific">Oryzias latipes</name>
    <name type="common">Japanese rice fish</name>
    <name type="synonym">Japanese killifish</name>
    <dbReference type="NCBI Taxonomy" id="8090"/>
    <lineage>
        <taxon>Eukaryota</taxon>
        <taxon>Metazoa</taxon>
        <taxon>Chordata</taxon>
        <taxon>Craniata</taxon>
        <taxon>Vertebrata</taxon>
        <taxon>Euteleostomi</taxon>
        <taxon>Actinopterygii</taxon>
        <taxon>Neopterygii</taxon>
        <taxon>Teleostei</taxon>
        <taxon>Neoteleostei</taxon>
        <taxon>Acanthomorphata</taxon>
        <taxon>Ovalentaria</taxon>
        <taxon>Atherinomorphae</taxon>
        <taxon>Beloniformes</taxon>
        <taxon>Adrianichthyidae</taxon>
        <taxon>Oryziinae</taxon>
        <taxon>Oryzias</taxon>
    </lineage>
</organism>
<evidence type="ECO:0000256" key="2">
    <source>
        <dbReference type="ARBA" id="ARBA00023180"/>
    </source>
</evidence>
<evidence type="ECO:0000259" key="4">
    <source>
        <dbReference type="PROSITE" id="PS52035"/>
    </source>
</evidence>
<dbReference type="InterPro" id="IPR000834">
    <property type="entry name" value="Peptidase_M14"/>
</dbReference>
<dbReference type="PRINTS" id="PR00765">
    <property type="entry name" value="CRBOXYPTASEA"/>
</dbReference>
<dbReference type="PROSITE" id="PS00132">
    <property type="entry name" value="CARBOXYPEPT_ZN_1"/>
    <property type="match status" value="1"/>
</dbReference>
<dbReference type="InterPro" id="IPR057246">
    <property type="entry name" value="CARBOXYPEPT_ZN_1"/>
</dbReference>
<dbReference type="Gene3D" id="2.60.40.1120">
    <property type="entry name" value="Carboxypeptidase-like, regulatory domain"/>
    <property type="match status" value="1"/>
</dbReference>
<feature type="domain" description="Peptidase M14" evidence="4">
    <location>
        <begin position="20"/>
        <end position="302"/>
    </location>
</feature>
<dbReference type="InterPro" id="IPR050753">
    <property type="entry name" value="Peptidase_M14_domain"/>
</dbReference>
<evidence type="ECO:0000256" key="1">
    <source>
        <dbReference type="ARBA" id="ARBA00005988"/>
    </source>
</evidence>
<dbReference type="PROSITE" id="PS52035">
    <property type="entry name" value="PEPTIDASE_M14"/>
    <property type="match status" value="1"/>
</dbReference>
<dbReference type="SMART" id="SM00631">
    <property type="entry name" value="Zn_pept"/>
    <property type="match status" value="1"/>
</dbReference>
<evidence type="ECO:0000256" key="3">
    <source>
        <dbReference type="PROSITE-ProRule" id="PRU01379"/>
    </source>
</evidence>
<evidence type="ECO:0000313" key="6">
    <source>
        <dbReference type="Proteomes" id="UP000001038"/>
    </source>
</evidence>
<reference evidence="5" key="3">
    <citation type="submission" date="2025-09" db="UniProtKB">
        <authorList>
            <consortium name="Ensembl"/>
        </authorList>
    </citation>
    <scope>IDENTIFICATION</scope>
    <source>
        <strain evidence="5">Hd-rR</strain>
    </source>
</reference>
<dbReference type="Ensembl" id="ENSORLT00000015985.2">
    <property type="protein sequence ID" value="ENSORLP00000015984.2"/>
    <property type="gene ID" value="ENSORLG00000012761.2"/>
</dbReference>
<dbReference type="Pfam" id="PF00246">
    <property type="entry name" value="Peptidase_M14"/>
    <property type="match status" value="1"/>
</dbReference>
<dbReference type="PANTHER" id="PTHR11532:SF48">
    <property type="entry name" value="ADIPOCYTE ENHANCER-BINDING PROTEIN 1"/>
    <property type="match status" value="1"/>
</dbReference>
<comment type="similarity">
    <text evidence="1 3">Belongs to the peptidase M14 family.</text>
</comment>
<dbReference type="HOGENOM" id="CLU_006722_1_3_1"/>